<protein>
    <submittedName>
        <fullName evidence="1">Uncharacterized protein</fullName>
    </submittedName>
</protein>
<reference evidence="1" key="1">
    <citation type="journal article" date="2020" name="Stud. Mycol.">
        <title>101 Dothideomycetes genomes: a test case for predicting lifestyles and emergence of pathogens.</title>
        <authorList>
            <person name="Haridas S."/>
            <person name="Albert R."/>
            <person name="Binder M."/>
            <person name="Bloem J."/>
            <person name="Labutti K."/>
            <person name="Salamov A."/>
            <person name="Andreopoulos B."/>
            <person name="Baker S."/>
            <person name="Barry K."/>
            <person name="Bills G."/>
            <person name="Bluhm B."/>
            <person name="Cannon C."/>
            <person name="Castanera R."/>
            <person name="Culley D."/>
            <person name="Daum C."/>
            <person name="Ezra D."/>
            <person name="Gonzalez J."/>
            <person name="Henrissat B."/>
            <person name="Kuo A."/>
            <person name="Liang C."/>
            <person name="Lipzen A."/>
            <person name="Lutzoni F."/>
            <person name="Magnuson J."/>
            <person name="Mondo S."/>
            <person name="Nolan M."/>
            <person name="Ohm R."/>
            <person name="Pangilinan J."/>
            <person name="Park H.-J."/>
            <person name="Ramirez L."/>
            <person name="Alfaro M."/>
            <person name="Sun H."/>
            <person name="Tritt A."/>
            <person name="Yoshinaga Y."/>
            <person name="Zwiers L.-H."/>
            <person name="Turgeon B."/>
            <person name="Goodwin S."/>
            <person name="Spatafora J."/>
            <person name="Crous P."/>
            <person name="Grigoriev I."/>
        </authorList>
    </citation>
    <scope>NUCLEOTIDE SEQUENCE</scope>
    <source>
        <strain evidence="1">CBS 119925</strain>
    </source>
</reference>
<organism evidence="1 2">
    <name type="scientific">Sporormia fimetaria CBS 119925</name>
    <dbReference type="NCBI Taxonomy" id="1340428"/>
    <lineage>
        <taxon>Eukaryota</taxon>
        <taxon>Fungi</taxon>
        <taxon>Dikarya</taxon>
        <taxon>Ascomycota</taxon>
        <taxon>Pezizomycotina</taxon>
        <taxon>Dothideomycetes</taxon>
        <taxon>Pleosporomycetidae</taxon>
        <taxon>Pleosporales</taxon>
        <taxon>Sporormiaceae</taxon>
        <taxon>Sporormia</taxon>
    </lineage>
</organism>
<gene>
    <name evidence="1" type="ORF">M011DRAFT_457647</name>
</gene>
<sequence length="161" mass="18466">MRITAHPIPQNAELRVFTPSSAYCNALTLTLENPENRTFPYLYKDIMPLRIRNCGIFEVWYVRQVECFGGRHSHRLAKTDVAKMILPPHSLPAALPARCSPQVTSLMRDATIRKQRRPGYHRLLYCLKLPTTEFENPRQVENDVPSTSQRLMSNPACCANK</sequence>
<dbReference type="EMBL" id="MU006569">
    <property type="protein sequence ID" value="KAF2748308.1"/>
    <property type="molecule type" value="Genomic_DNA"/>
</dbReference>
<proteinExistence type="predicted"/>
<name>A0A6A6VCJ6_9PLEO</name>
<dbReference type="Proteomes" id="UP000799440">
    <property type="component" value="Unassembled WGS sequence"/>
</dbReference>
<keyword evidence="2" id="KW-1185">Reference proteome</keyword>
<evidence type="ECO:0000313" key="2">
    <source>
        <dbReference type="Proteomes" id="UP000799440"/>
    </source>
</evidence>
<accession>A0A6A6VCJ6</accession>
<evidence type="ECO:0000313" key="1">
    <source>
        <dbReference type="EMBL" id="KAF2748308.1"/>
    </source>
</evidence>
<dbReference type="AlphaFoldDB" id="A0A6A6VCJ6"/>